<comment type="subcellular location">
    <subcellularLocation>
        <location evidence="1">Cell membrane</location>
        <topology evidence="1">Multi-pass membrane protein</topology>
    </subcellularLocation>
</comment>
<evidence type="ECO:0000256" key="2">
    <source>
        <dbReference type="ARBA" id="ARBA00022692"/>
    </source>
</evidence>
<organism evidence="7 8">
    <name type="scientific">Nocardioides zeae</name>
    <dbReference type="NCBI Taxonomy" id="1457234"/>
    <lineage>
        <taxon>Bacteria</taxon>
        <taxon>Bacillati</taxon>
        <taxon>Actinomycetota</taxon>
        <taxon>Actinomycetes</taxon>
        <taxon>Propionibacteriales</taxon>
        <taxon>Nocardioidaceae</taxon>
        <taxon>Nocardioides</taxon>
    </lineage>
</organism>
<dbReference type="PANTHER" id="PTHR23523:SF2">
    <property type="entry name" value="2-NITROIMIDAZOLE TRANSPORTER"/>
    <property type="match status" value="1"/>
</dbReference>
<feature type="transmembrane region" description="Helical" evidence="5">
    <location>
        <begin position="132"/>
        <end position="151"/>
    </location>
</feature>
<keyword evidence="2 5" id="KW-0812">Transmembrane</keyword>
<evidence type="ECO:0000256" key="1">
    <source>
        <dbReference type="ARBA" id="ARBA00004651"/>
    </source>
</evidence>
<feature type="transmembrane region" description="Helical" evidence="5">
    <location>
        <begin position="331"/>
        <end position="354"/>
    </location>
</feature>
<evidence type="ECO:0000256" key="5">
    <source>
        <dbReference type="SAM" id="Phobius"/>
    </source>
</evidence>
<keyword evidence="4 5" id="KW-0472">Membrane</keyword>
<evidence type="ECO:0000259" key="6">
    <source>
        <dbReference type="PROSITE" id="PS50850"/>
    </source>
</evidence>
<keyword evidence="3 5" id="KW-1133">Transmembrane helix</keyword>
<gene>
    <name evidence="7" type="ORF">G3T38_04295</name>
</gene>
<dbReference type="AlphaFoldDB" id="A0A6P0HFU3"/>
<feature type="transmembrane region" description="Helical" evidence="5">
    <location>
        <begin position="157"/>
        <end position="179"/>
    </location>
</feature>
<comment type="caution">
    <text evidence="7">The sequence shown here is derived from an EMBL/GenBank/DDBJ whole genome shotgun (WGS) entry which is preliminary data.</text>
</comment>
<proteinExistence type="predicted"/>
<dbReference type="PROSITE" id="PS50850">
    <property type="entry name" value="MFS"/>
    <property type="match status" value="1"/>
</dbReference>
<evidence type="ECO:0000256" key="3">
    <source>
        <dbReference type="ARBA" id="ARBA00022989"/>
    </source>
</evidence>
<protein>
    <submittedName>
        <fullName evidence="7">MFS transporter</fullName>
    </submittedName>
</protein>
<dbReference type="InterPro" id="IPR020846">
    <property type="entry name" value="MFS_dom"/>
</dbReference>
<feature type="transmembrane region" description="Helical" evidence="5">
    <location>
        <begin position="360"/>
        <end position="381"/>
    </location>
</feature>
<dbReference type="InterPro" id="IPR011701">
    <property type="entry name" value="MFS"/>
</dbReference>
<evidence type="ECO:0000256" key="4">
    <source>
        <dbReference type="ARBA" id="ARBA00023136"/>
    </source>
</evidence>
<feature type="transmembrane region" description="Helical" evidence="5">
    <location>
        <begin position="42"/>
        <end position="68"/>
    </location>
</feature>
<dbReference type="GO" id="GO:0022857">
    <property type="term" value="F:transmembrane transporter activity"/>
    <property type="evidence" value="ECO:0007669"/>
    <property type="project" value="InterPro"/>
</dbReference>
<feature type="transmembrane region" description="Helical" evidence="5">
    <location>
        <begin position="75"/>
        <end position="92"/>
    </location>
</feature>
<dbReference type="SUPFAM" id="SSF103473">
    <property type="entry name" value="MFS general substrate transporter"/>
    <property type="match status" value="1"/>
</dbReference>
<feature type="transmembrane region" description="Helical" evidence="5">
    <location>
        <begin position="98"/>
        <end position="120"/>
    </location>
</feature>
<evidence type="ECO:0000313" key="7">
    <source>
        <dbReference type="EMBL" id="NEN77493.1"/>
    </source>
</evidence>
<dbReference type="Pfam" id="PF07690">
    <property type="entry name" value="MFS_1"/>
    <property type="match status" value="1"/>
</dbReference>
<feature type="transmembrane region" description="Helical" evidence="5">
    <location>
        <begin position="206"/>
        <end position="228"/>
    </location>
</feature>
<sequence length="389" mass="38923">MSRAGRFAVVAALVAVAASTRSPLTSVPPLVGELEDALGLSSVAVGLLTALPVLCMGVLAPAATLLAARLGLERALAVGAVAIAVGVAVRPWGPAAVLVGGTLVAGTGIAIVGALLPGAVKRHFPRRPGAMTGAYMAAMMTTAAVAAALAVPLADAAGWRVSLGIWAVPAAAAAVWWVVRAGRRPVPMRSAAGPAATARLPWRSPAAWLVTGYLTTSSIMFYALLAWIAPSYTDRGWDEAAAGLLLAGFSAAQLASALVVPLVVDRVRDRRALYAAAGAVNAVALTALVVAPESVPWAIVLLLGFGNGAAFTLGLTQLVEHAATAHDSARLAGMAFLVSYVVAAGGPTGIGALHDALGSWTVPFLLLAVVAGAQVVVGVLLGPSRHVAG</sequence>
<feature type="transmembrane region" description="Helical" evidence="5">
    <location>
        <begin position="240"/>
        <end position="260"/>
    </location>
</feature>
<dbReference type="GO" id="GO:0005886">
    <property type="term" value="C:plasma membrane"/>
    <property type="evidence" value="ECO:0007669"/>
    <property type="project" value="UniProtKB-SubCell"/>
</dbReference>
<name>A0A6P0HFU3_9ACTN</name>
<dbReference type="Proteomes" id="UP000468687">
    <property type="component" value="Unassembled WGS sequence"/>
</dbReference>
<evidence type="ECO:0000313" key="8">
    <source>
        <dbReference type="Proteomes" id="UP000468687"/>
    </source>
</evidence>
<dbReference type="InterPro" id="IPR036259">
    <property type="entry name" value="MFS_trans_sf"/>
</dbReference>
<feature type="domain" description="Major facilitator superfamily (MFS) profile" evidence="6">
    <location>
        <begin position="7"/>
        <end position="386"/>
    </location>
</feature>
<dbReference type="RefSeq" id="WP_163770849.1">
    <property type="nucleotide sequence ID" value="NZ_JAAGXA010000002.1"/>
</dbReference>
<keyword evidence="8" id="KW-1185">Reference proteome</keyword>
<dbReference type="PANTHER" id="PTHR23523">
    <property type="match status" value="1"/>
</dbReference>
<dbReference type="Gene3D" id="1.20.1250.20">
    <property type="entry name" value="MFS general substrate transporter like domains"/>
    <property type="match status" value="2"/>
</dbReference>
<feature type="transmembrane region" description="Helical" evidence="5">
    <location>
        <begin position="272"/>
        <end position="291"/>
    </location>
</feature>
<feature type="transmembrane region" description="Helical" evidence="5">
    <location>
        <begin position="297"/>
        <end position="319"/>
    </location>
</feature>
<accession>A0A6P0HFU3</accession>
<reference evidence="7 8" key="1">
    <citation type="journal article" date="2014" name="Int. J. Syst. Evol. Microbiol.">
        <title>Nocardioides zeae sp. nov., isolated from the stem of Zea mays.</title>
        <authorList>
            <person name="Glaeser S.P."/>
            <person name="McInroy J.A."/>
            <person name="Busse H.J."/>
            <person name="Kampfer P."/>
        </authorList>
    </citation>
    <scope>NUCLEOTIDE SEQUENCE [LARGE SCALE GENOMIC DNA]</scope>
    <source>
        <strain evidence="7 8">JCM 30728</strain>
    </source>
</reference>
<dbReference type="EMBL" id="JAAGXA010000002">
    <property type="protein sequence ID" value="NEN77493.1"/>
    <property type="molecule type" value="Genomic_DNA"/>
</dbReference>
<dbReference type="InterPro" id="IPR052524">
    <property type="entry name" value="MFS_Cyanate_Porter"/>
</dbReference>